<dbReference type="GO" id="GO:0005739">
    <property type="term" value="C:mitochondrion"/>
    <property type="evidence" value="ECO:0007669"/>
    <property type="project" value="TreeGrafter"/>
</dbReference>
<dbReference type="PANTHER" id="PTHR43876:SF7">
    <property type="entry name" value="UBIQUINONE BIOSYNTHESIS MONOOXYGENASE COQ6, MITOCHONDRIAL"/>
    <property type="match status" value="1"/>
</dbReference>
<dbReference type="GO" id="GO:0004497">
    <property type="term" value="F:monooxygenase activity"/>
    <property type="evidence" value="ECO:0007669"/>
    <property type="project" value="UniProtKB-KW"/>
</dbReference>
<feature type="transmembrane region" description="Helical" evidence="1">
    <location>
        <begin position="20"/>
        <end position="41"/>
    </location>
</feature>
<dbReference type="GO" id="GO:0071949">
    <property type="term" value="F:FAD binding"/>
    <property type="evidence" value="ECO:0007669"/>
    <property type="project" value="InterPro"/>
</dbReference>
<dbReference type="FunFam" id="3.50.50.60:FF:000402">
    <property type="entry name" value="Flavoprotein monooxygenase, putative"/>
    <property type="match status" value="1"/>
</dbReference>
<keyword evidence="3" id="KW-0560">Oxidoreductase</keyword>
<dbReference type="PANTHER" id="PTHR43876">
    <property type="entry name" value="UBIQUINONE BIOSYNTHESIS MONOOXYGENASE COQ6, MITOCHONDRIAL"/>
    <property type="match status" value="1"/>
</dbReference>
<organism evidence="3">
    <name type="scientific">Trypanosoma congolense (strain IL3000)</name>
    <dbReference type="NCBI Taxonomy" id="1068625"/>
    <lineage>
        <taxon>Eukaryota</taxon>
        <taxon>Discoba</taxon>
        <taxon>Euglenozoa</taxon>
        <taxon>Kinetoplastea</taxon>
        <taxon>Metakinetoplastina</taxon>
        <taxon>Trypanosomatida</taxon>
        <taxon>Trypanosomatidae</taxon>
        <taxon>Trypanosoma</taxon>
        <taxon>Nannomonas</taxon>
    </lineage>
</organism>
<evidence type="ECO:0000256" key="1">
    <source>
        <dbReference type="SAM" id="Phobius"/>
    </source>
</evidence>
<dbReference type="InterPro" id="IPR051205">
    <property type="entry name" value="UbiH/COQ6_monooxygenase"/>
</dbReference>
<evidence type="ECO:0000313" key="3">
    <source>
        <dbReference type="EMBL" id="CCC91668.1"/>
    </source>
</evidence>
<dbReference type="Pfam" id="PF01494">
    <property type="entry name" value="FAD_binding_3"/>
    <property type="match status" value="1"/>
</dbReference>
<dbReference type="InterPro" id="IPR036188">
    <property type="entry name" value="FAD/NAD-bd_sf"/>
</dbReference>
<evidence type="ECO:0000259" key="2">
    <source>
        <dbReference type="Pfam" id="PF01494"/>
    </source>
</evidence>
<keyword evidence="1" id="KW-0472">Membrane</keyword>
<dbReference type="AlphaFoldDB" id="G0UQK7"/>
<reference evidence="3" key="1">
    <citation type="journal article" date="2012" name="Proc. Natl. Acad. Sci. U.S.A.">
        <title>Antigenic diversity is generated by distinct evolutionary mechanisms in African trypanosome species.</title>
        <authorList>
            <person name="Jackson A.P."/>
            <person name="Berry A."/>
            <person name="Aslett M."/>
            <person name="Allison H.C."/>
            <person name="Burton P."/>
            <person name="Vavrova-Anderson J."/>
            <person name="Brown R."/>
            <person name="Browne H."/>
            <person name="Corton N."/>
            <person name="Hauser H."/>
            <person name="Gamble J."/>
            <person name="Gilderthorp R."/>
            <person name="Marcello L."/>
            <person name="McQuillan J."/>
            <person name="Otto T.D."/>
            <person name="Quail M.A."/>
            <person name="Sanders M.J."/>
            <person name="van Tonder A."/>
            <person name="Ginger M.L."/>
            <person name="Field M.C."/>
            <person name="Barry J.D."/>
            <person name="Hertz-Fowler C."/>
            <person name="Berriman M."/>
        </authorList>
    </citation>
    <scope>NUCLEOTIDE SEQUENCE</scope>
    <source>
        <strain evidence="3">IL3000</strain>
    </source>
</reference>
<dbReference type="VEuPathDB" id="TriTrypDB:TcIL3000_7_4820"/>
<keyword evidence="3" id="KW-0503">Monooxygenase</keyword>
<dbReference type="EMBL" id="HE575320">
    <property type="protein sequence ID" value="CCC91668.1"/>
    <property type="molecule type" value="Genomic_DNA"/>
</dbReference>
<dbReference type="Gene3D" id="3.30.9.10">
    <property type="entry name" value="D-Amino Acid Oxidase, subunit A, domain 2"/>
    <property type="match status" value="1"/>
</dbReference>
<keyword evidence="1" id="KW-0812">Transmembrane</keyword>
<dbReference type="SUPFAM" id="SSF51905">
    <property type="entry name" value="FAD/NAD(P)-binding domain"/>
    <property type="match status" value="1"/>
</dbReference>
<name>G0UQK7_TRYCI</name>
<keyword evidence="1" id="KW-1133">Transmembrane helix</keyword>
<protein>
    <submittedName>
        <fullName evidence="3">Putative Monooxygenase</fullName>
    </submittedName>
</protein>
<dbReference type="PRINTS" id="PR00420">
    <property type="entry name" value="RNGMNOXGNASE"/>
</dbReference>
<dbReference type="Gene3D" id="3.50.50.60">
    <property type="entry name" value="FAD/NAD(P)-binding domain"/>
    <property type="match status" value="2"/>
</dbReference>
<dbReference type="InterPro" id="IPR002938">
    <property type="entry name" value="FAD-bd"/>
</dbReference>
<feature type="domain" description="FAD-binding" evidence="2">
    <location>
        <begin position="247"/>
        <end position="429"/>
    </location>
</feature>
<accession>G0UQK7</accession>
<sequence>MQCCGQLLSRGNAAAATQSLLPYNVVISGGGVVGVAMMASLQQLRMRLHSEVGAATGHTPSNAQASRLSRLLLADPAARPQYDPKNVIHSIRTVSLTPVSSKLLDSLGCWQELGTKHAYYRMAIRHEKTNGPLSADRSPQQQRSKPFFVGSLLGGRGSVAEPLLEFTDLNRPLGFMSYTAEINAVLANIIHDQKKQYEQLFEKGDNSANEGPLDRIEFGSTLGSYDLPQRDTIDGPFGRAVLCNAAGEEPLDFSLLLGCEGRGSQLREAISSPMVQYNYGQTAFVCTVELENIADGNVCCFQNFFTNGDIIALLPTSESSANIVFSTTPEQARALKEAPQAELVEQLNRRLCAFAPRDIPRIIAVPEEDSQGKRVRAQGMFPLQLSVVLQPFWPRCLLLGDAAHGIHPFAGQGLNLGLYDVCALTGVLERAVRCGQDMGSVTAVGQPFAAEMITHTGPMIAAMQSIYGMLATLPGLSCTGMGMLQKMPLVSSLGKQSIMHVASGGLFASRHRDSFLLA</sequence>
<gene>
    <name evidence="3" type="ORF">TCIL3000_7_4820</name>
</gene>
<proteinExistence type="predicted"/>